<gene>
    <name evidence="3" type="ORF">DJ010_21455</name>
</gene>
<accession>A0A316TEW0</accession>
<sequence length="100" mass="11365">MTSPLDGMRVQHAALDQAASDMLRTVTDIDNRMNRLEAELAPLRSEWAGHAQQSYHDAKATWDRAIAEMRDLLDESQRTVIRSNADYQAVDRRGAARFVH</sequence>
<comment type="caution">
    <text evidence="3">The sequence shown here is derived from an EMBL/GenBank/DDBJ whole genome shotgun (WGS) entry which is preliminary data.</text>
</comment>
<protein>
    <recommendedName>
        <fullName evidence="1">ESAT-6-like protein</fullName>
    </recommendedName>
</protein>
<dbReference type="Proteomes" id="UP000245507">
    <property type="component" value="Unassembled WGS sequence"/>
</dbReference>
<dbReference type="AlphaFoldDB" id="A0A316TEW0"/>
<dbReference type="InterPro" id="IPR010310">
    <property type="entry name" value="T7SS_ESAT-6-like"/>
</dbReference>
<evidence type="ECO:0000256" key="1">
    <source>
        <dbReference type="RuleBase" id="RU362001"/>
    </source>
</evidence>
<keyword evidence="4" id="KW-1185">Reference proteome</keyword>
<proteinExistence type="inferred from homology"/>
<feature type="coiled-coil region" evidence="2">
    <location>
        <begin position="19"/>
        <end position="46"/>
    </location>
</feature>
<dbReference type="SUPFAM" id="SSF140453">
    <property type="entry name" value="EsxAB dimer-like"/>
    <property type="match status" value="1"/>
</dbReference>
<dbReference type="NCBIfam" id="TIGR03930">
    <property type="entry name" value="WXG100_ESAT6"/>
    <property type="match status" value="1"/>
</dbReference>
<dbReference type="InterPro" id="IPR036689">
    <property type="entry name" value="ESAT-6-like_sf"/>
</dbReference>
<dbReference type="EMBL" id="QGDD01000014">
    <property type="protein sequence ID" value="PWN00894.1"/>
    <property type="molecule type" value="Genomic_DNA"/>
</dbReference>
<reference evidence="3 4" key="1">
    <citation type="submission" date="2018-05" db="EMBL/GenBank/DDBJ databases">
        <title>Nocardioides silvaticus genome.</title>
        <authorList>
            <person name="Li C."/>
            <person name="Wang G."/>
        </authorList>
    </citation>
    <scope>NUCLEOTIDE SEQUENCE [LARGE SCALE GENOMIC DNA]</scope>
    <source>
        <strain evidence="3 4">CCTCC AB 2018079</strain>
    </source>
</reference>
<dbReference type="Gene3D" id="1.10.287.1060">
    <property type="entry name" value="ESAT-6-like"/>
    <property type="match status" value="1"/>
</dbReference>
<dbReference type="OrthoDB" id="4278078at2"/>
<evidence type="ECO:0000313" key="3">
    <source>
        <dbReference type="EMBL" id="PWN00894.1"/>
    </source>
</evidence>
<evidence type="ECO:0000256" key="2">
    <source>
        <dbReference type="SAM" id="Coils"/>
    </source>
</evidence>
<evidence type="ECO:0000313" key="4">
    <source>
        <dbReference type="Proteomes" id="UP000245507"/>
    </source>
</evidence>
<comment type="similarity">
    <text evidence="1">Belongs to the WXG100 family.</text>
</comment>
<name>A0A316TEW0_9ACTN</name>
<organism evidence="3 4">
    <name type="scientific">Nocardioides silvaticus</name>
    <dbReference type="NCBI Taxonomy" id="2201891"/>
    <lineage>
        <taxon>Bacteria</taxon>
        <taxon>Bacillati</taxon>
        <taxon>Actinomycetota</taxon>
        <taxon>Actinomycetes</taxon>
        <taxon>Propionibacteriales</taxon>
        <taxon>Nocardioidaceae</taxon>
        <taxon>Nocardioides</taxon>
    </lineage>
</organism>
<keyword evidence="2" id="KW-0175">Coiled coil</keyword>
<dbReference type="Pfam" id="PF06013">
    <property type="entry name" value="WXG100"/>
    <property type="match status" value="1"/>
</dbReference>
<dbReference type="RefSeq" id="WP_109697495.1">
    <property type="nucleotide sequence ID" value="NZ_QGDD01000014.1"/>
</dbReference>